<keyword evidence="12" id="KW-1185">Reference proteome</keyword>
<reference evidence="11 12" key="1">
    <citation type="submission" date="2018-03" db="EMBL/GenBank/DDBJ databases">
        <title>Phenotypic and genomic properties of Cyclonatronum proteinivorum gen. nov., sp. nov., a haloalkaliphilic bacteroidete from soda lakes possessing Na+-translocating rhodopsin.</title>
        <authorList>
            <person name="Toshchakov S.V."/>
            <person name="Korzhenkov A."/>
            <person name="Samarov N.I."/>
            <person name="Kublanov I.V."/>
            <person name="Muntyan M.S."/>
            <person name="Sorokin D.Y."/>
        </authorList>
    </citation>
    <scope>NUCLEOTIDE SEQUENCE [LARGE SCALE GENOMIC DNA]</scope>
    <source>
        <strain evidence="11 12">Omega</strain>
    </source>
</reference>
<dbReference type="PANTHER" id="PTHR45453:SF1">
    <property type="entry name" value="PHOSPHATE REGULON SENSOR PROTEIN PHOR"/>
    <property type="match status" value="1"/>
</dbReference>
<keyword evidence="3" id="KW-0597">Phosphoprotein</keyword>
<dbReference type="CDD" id="cd00082">
    <property type="entry name" value="HisKA"/>
    <property type="match status" value="1"/>
</dbReference>
<dbReference type="GO" id="GO:0004721">
    <property type="term" value="F:phosphoprotein phosphatase activity"/>
    <property type="evidence" value="ECO:0007669"/>
    <property type="project" value="TreeGrafter"/>
</dbReference>
<dbReference type="InterPro" id="IPR036890">
    <property type="entry name" value="HATPase_C_sf"/>
</dbReference>
<evidence type="ECO:0000313" key="11">
    <source>
        <dbReference type="EMBL" id="AXJ02518.1"/>
    </source>
</evidence>
<dbReference type="GO" id="GO:0005886">
    <property type="term" value="C:plasma membrane"/>
    <property type="evidence" value="ECO:0007669"/>
    <property type="project" value="TreeGrafter"/>
</dbReference>
<dbReference type="Pfam" id="PF02518">
    <property type="entry name" value="HATPase_c"/>
    <property type="match status" value="1"/>
</dbReference>
<dbReference type="GO" id="GO:0000155">
    <property type="term" value="F:phosphorelay sensor kinase activity"/>
    <property type="evidence" value="ECO:0007669"/>
    <property type="project" value="InterPro"/>
</dbReference>
<evidence type="ECO:0000256" key="5">
    <source>
        <dbReference type="ARBA" id="ARBA00022777"/>
    </source>
</evidence>
<dbReference type="InterPro" id="IPR050351">
    <property type="entry name" value="BphY/WalK/GraS-like"/>
</dbReference>
<comment type="catalytic activity">
    <reaction evidence="1">
        <text>ATP + protein L-histidine = ADP + protein N-phospho-L-histidine.</text>
        <dbReference type="EC" id="2.7.13.3"/>
    </reaction>
</comment>
<organism evidence="11 12">
    <name type="scientific">Cyclonatronum proteinivorum</name>
    <dbReference type="NCBI Taxonomy" id="1457365"/>
    <lineage>
        <taxon>Bacteria</taxon>
        <taxon>Pseudomonadati</taxon>
        <taxon>Balneolota</taxon>
        <taxon>Balneolia</taxon>
        <taxon>Balneolales</taxon>
        <taxon>Cyclonatronaceae</taxon>
        <taxon>Cyclonatronum</taxon>
    </lineage>
</organism>
<keyword evidence="8" id="KW-0472">Membrane</keyword>
<dbReference type="SMART" id="SM00028">
    <property type="entry name" value="TPR"/>
    <property type="match status" value="3"/>
</dbReference>
<dbReference type="SUPFAM" id="SSF47384">
    <property type="entry name" value="Homodimeric domain of signal transducing histidine kinase"/>
    <property type="match status" value="1"/>
</dbReference>
<evidence type="ECO:0000313" key="12">
    <source>
        <dbReference type="Proteomes" id="UP000254808"/>
    </source>
</evidence>
<dbReference type="InterPro" id="IPR011990">
    <property type="entry name" value="TPR-like_helical_dom_sf"/>
</dbReference>
<evidence type="ECO:0000256" key="7">
    <source>
        <dbReference type="SAM" id="Coils"/>
    </source>
</evidence>
<feature type="chain" id="PRO_5016609562" description="histidine kinase" evidence="9">
    <location>
        <begin position="28"/>
        <end position="737"/>
    </location>
</feature>
<dbReference type="SUPFAM" id="SSF55874">
    <property type="entry name" value="ATPase domain of HSP90 chaperone/DNA topoisomerase II/histidine kinase"/>
    <property type="match status" value="1"/>
</dbReference>
<protein>
    <recommendedName>
        <fullName evidence="2">histidine kinase</fullName>
        <ecNumber evidence="2">2.7.13.3</ecNumber>
    </recommendedName>
</protein>
<evidence type="ECO:0000259" key="10">
    <source>
        <dbReference type="PROSITE" id="PS50109"/>
    </source>
</evidence>
<dbReference type="GO" id="GO:0016036">
    <property type="term" value="P:cellular response to phosphate starvation"/>
    <property type="evidence" value="ECO:0007669"/>
    <property type="project" value="TreeGrafter"/>
</dbReference>
<dbReference type="SUPFAM" id="SSF48452">
    <property type="entry name" value="TPR-like"/>
    <property type="match status" value="1"/>
</dbReference>
<dbReference type="Gene3D" id="1.10.287.130">
    <property type="match status" value="1"/>
</dbReference>
<feature type="coiled-coil region" evidence="7">
    <location>
        <begin position="480"/>
        <end position="507"/>
    </location>
</feature>
<dbReference type="InterPro" id="IPR005467">
    <property type="entry name" value="His_kinase_dom"/>
</dbReference>
<dbReference type="SMART" id="SM00387">
    <property type="entry name" value="HATPase_c"/>
    <property type="match status" value="1"/>
</dbReference>
<dbReference type="OrthoDB" id="9781208at2"/>
<dbReference type="Pfam" id="PF00512">
    <property type="entry name" value="HisKA"/>
    <property type="match status" value="1"/>
</dbReference>
<dbReference type="AlphaFoldDB" id="A0A345UPW6"/>
<dbReference type="CDD" id="cd00075">
    <property type="entry name" value="HATPase"/>
    <property type="match status" value="1"/>
</dbReference>
<evidence type="ECO:0000256" key="6">
    <source>
        <dbReference type="ARBA" id="ARBA00023012"/>
    </source>
</evidence>
<keyword evidence="8" id="KW-0812">Transmembrane</keyword>
<name>A0A345UPW6_9BACT</name>
<dbReference type="EMBL" id="CP027806">
    <property type="protein sequence ID" value="AXJ02518.1"/>
    <property type="molecule type" value="Genomic_DNA"/>
</dbReference>
<evidence type="ECO:0000256" key="4">
    <source>
        <dbReference type="ARBA" id="ARBA00022679"/>
    </source>
</evidence>
<dbReference type="Gene3D" id="3.30.565.10">
    <property type="entry name" value="Histidine kinase-like ATPase, C-terminal domain"/>
    <property type="match status" value="1"/>
</dbReference>
<dbReference type="EC" id="2.7.13.3" evidence="2"/>
<dbReference type="InterPro" id="IPR003661">
    <property type="entry name" value="HisK_dim/P_dom"/>
</dbReference>
<dbReference type="PANTHER" id="PTHR45453">
    <property type="entry name" value="PHOSPHATE REGULON SENSOR PROTEIN PHOR"/>
    <property type="match status" value="1"/>
</dbReference>
<dbReference type="SMART" id="SM00388">
    <property type="entry name" value="HisKA"/>
    <property type="match status" value="1"/>
</dbReference>
<keyword evidence="8" id="KW-1133">Transmembrane helix</keyword>
<evidence type="ECO:0000256" key="1">
    <source>
        <dbReference type="ARBA" id="ARBA00000085"/>
    </source>
</evidence>
<evidence type="ECO:0000256" key="3">
    <source>
        <dbReference type="ARBA" id="ARBA00022553"/>
    </source>
</evidence>
<dbReference type="Pfam" id="PF13374">
    <property type="entry name" value="TPR_10"/>
    <property type="match status" value="1"/>
</dbReference>
<gene>
    <name evidence="11" type="ORF">CYPRO_3285</name>
</gene>
<evidence type="ECO:0000256" key="9">
    <source>
        <dbReference type="SAM" id="SignalP"/>
    </source>
</evidence>
<keyword evidence="9" id="KW-0732">Signal</keyword>
<keyword evidence="4" id="KW-0808">Transferase</keyword>
<dbReference type="PROSITE" id="PS51257">
    <property type="entry name" value="PROKAR_LIPOPROTEIN"/>
    <property type="match status" value="1"/>
</dbReference>
<feature type="domain" description="Histidine kinase" evidence="10">
    <location>
        <begin position="507"/>
        <end position="720"/>
    </location>
</feature>
<dbReference type="RefSeq" id="WP_114985596.1">
    <property type="nucleotide sequence ID" value="NZ_CP027806.1"/>
</dbReference>
<dbReference type="PROSITE" id="PS50109">
    <property type="entry name" value="HIS_KIN"/>
    <property type="match status" value="1"/>
</dbReference>
<dbReference type="InterPro" id="IPR003594">
    <property type="entry name" value="HATPase_dom"/>
</dbReference>
<dbReference type="Pfam" id="PF13424">
    <property type="entry name" value="TPR_12"/>
    <property type="match status" value="1"/>
</dbReference>
<feature type="transmembrane region" description="Helical" evidence="8">
    <location>
        <begin position="445"/>
        <end position="466"/>
    </location>
</feature>
<dbReference type="InterPro" id="IPR019734">
    <property type="entry name" value="TPR_rpt"/>
</dbReference>
<sequence>MKLSDCRVTLTYWVAATCLLCILAACSSERNTNDHPDTAEAQVIAQLNSILTAFLDANDEAFQSTAFDLVREIREGHSGNEVIAAYSYLTEGFLNQELSRFPLVYENMNQAYELGMALQVRDVVIRAAAPLINAAFVISRETESEQIAEEVTALAAQPPHDPYLIHLALLSNGFHHFISEDFTAALPPLMQAADFFEKNGDTRLWLKTNNSIAMSLQRVGRPQEALERFEQNLAAYYASGNRIAVSRTLNNLSISLSYMGEKQKAIDSLKVALEINEQAGLEFNALQVQYNIGAYLRVLQQYDESEYYLRESLDRSKRMNLSMGVLYNSLGLARTLIWRDSTQVNIPEVRSLMRQTADSAPNLAGTDLYMDYSEAMFRLEQISGNFEEALRWHIIYQQQYSRITSTERQVAIEELMFANRLERSEAEIAHLSEVIKLKERAQRNLFAGLGVLGLLLLGAGGAGYYFRQLSSRISALYNVQKLQNAEIAKQNEELKRLTEERFRLTKVIIHDLRNPIGAIDATLEMLEDYPNEELDQFKMFMQVSVEKMSHIVNGLLKVYQAESLEIGDKLRETDIKPLLDLQVQEFSILAAHKQQKLIAEIEPLRAVSHADTLNTIVSNLLSNAIKYTPHGKSVLLRAQPAPGGWQLTVRDQGPGFREADKEKMFTLFGRLSGRPTGDEESTGIGLYAVKTAADKLGATLTVNWDYKDGAELSCFFPLLETTALNPKQQPNELTTET</sequence>
<evidence type="ECO:0000256" key="2">
    <source>
        <dbReference type="ARBA" id="ARBA00012438"/>
    </source>
</evidence>
<dbReference type="Proteomes" id="UP000254808">
    <property type="component" value="Chromosome"/>
</dbReference>
<keyword evidence="7" id="KW-0175">Coiled coil</keyword>
<accession>A0A345UPW6</accession>
<proteinExistence type="predicted"/>
<dbReference type="KEGG" id="cprv:CYPRO_3285"/>
<dbReference type="InterPro" id="IPR036097">
    <property type="entry name" value="HisK_dim/P_sf"/>
</dbReference>
<keyword evidence="5 11" id="KW-0418">Kinase</keyword>
<keyword evidence="6" id="KW-0902">Two-component regulatory system</keyword>
<evidence type="ECO:0000256" key="8">
    <source>
        <dbReference type="SAM" id="Phobius"/>
    </source>
</evidence>
<feature type="signal peptide" evidence="9">
    <location>
        <begin position="1"/>
        <end position="27"/>
    </location>
</feature>
<dbReference type="Gene3D" id="1.25.40.10">
    <property type="entry name" value="Tetratricopeptide repeat domain"/>
    <property type="match status" value="1"/>
</dbReference>